<dbReference type="Proteomes" id="UP001151529">
    <property type="component" value="Chromosome 9"/>
</dbReference>
<evidence type="ECO:0000313" key="1">
    <source>
        <dbReference type="EMBL" id="KAJ6671011.1"/>
    </source>
</evidence>
<reference evidence="1" key="2">
    <citation type="journal article" date="2023" name="Int. J. Mol. Sci.">
        <title>De Novo Assembly and Annotation of 11 Diverse Shrub Willow (Salix) Genomes Reveals Novel Gene Organization in Sex-Linked Regions.</title>
        <authorList>
            <person name="Hyden B."/>
            <person name="Feng K."/>
            <person name="Yates T.B."/>
            <person name="Jawdy S."/>
            <person name="Cereghino C."/>
            <person name="Smart L.B."/>
            <person name="Muchero W."/>
        </authorList>
    </citation>
    <scope>NUCLEOTIDE SEQUENCE [LARGE SCALE GENOMIC DNA]</scope>
    <source>
        <tissue evidence="1">Shoot tip</tissue>
    </source>
</reference>
<keyword evidence="2" id="KW-1185">Reference proteome</keyword>
<reference evidence="1" key="1">
    <citation type="submission" date="2022-11" db="EMBL/GenBank/DDBJ databases">
        <authorList>
            <person name="Hyden B.L."/>
            <person name="Feng K."/>
            <person name="Yates T."/>
            <person name="Jawdy S."/>
            <person name="Smart L.B."/>
            <person name="Muchero W."/>
        </authorList>
    </citation>
    <scope>NUCLEOTIDE SEQUENCE</scope>
    <source>
        <tissue evidence="1">Shoot tip</tissue>
    </source>
</reference>
<organism evidence="1 2">
    <name type="scientific">Salix viminalis</name>
    <name type="common">Common osier</name>
    <name type="synonym">Basket willow</name>
    <dbReference type="NCBI Taxonomy" id="40686"/>
    <lineage>
        <taxon>Eukaryota</taxon>
        <taxon>Viridiplantae</taxon>
        <taxon>Streptophyta</taxon>
        <taxon>Embryophyta</taxon>
        <taxon>Tracheophyta</taxon>
        <taxon>Spermatophyta</taxon>
        <taxon>Magnoliopsida</taxon>
        <taxon>eudicotyledons</taxon>
        <taxon>Gunneridae</taxon>
        <taxon>Pentapetalae</taxon>
        <taxon>rosids</taxon>
        <taxon>fabids</taxon>
        <taxon>Malpighiales</taxon>
        <taxon>Salicaceae</taxon>
        <taxon>Saliceae</taxon>
        <taxon>Salix</taxon>
    </lineage>
</organism>
<accession>A0A9Q0NJY3</accession>
<protein>
    <submittedName>
        <fullName evidence="1">Uncharacterized protein</fullName>
    </submittedName>
</protein>
<dbReference type="EMBL" id="JAPFFL010000019">
    <property type="protein sequence ID" value="KAJ6671011.1"/>
    <property type="molecule type" value="Genomic_DNA"/>
</dbReference>
<name>A0A9Q0NJY3_SALVM</name>
<evidence type="ECO:0000313" key="2">
    <source>
        <dbReference type="Proteomes" id="UP001151529"/>
    </source>
</evidence>
<gene>
    <name evidence="1" type="ORF">OIU85_014834</name>
</gene>
<sequence>MHVHIRIPLPGLKLTGLQQAKPGGEERDGNFKGGEMIDGRGFRWKSEEKMSLHTPFVSEFYDPDIMSATTTTVCQTM</sequence>
<dbReference type="AlphaFoldDB" id="A0A9Q0NJY3"/>
<comment type="caution">
    <text evidence="1">The sequence shown here is derived from an EMBL/GenBank/DDBJ whole genome shotgun (WGS) entry which is preliminary data.</text>
</comment>
<proteinExistence type="predicted"/>